<dbReference type="AlphaFoldDB" id="A0A1W1DWK8"/>
<dbReference type="Gene3D" id="3.40.1350.10">
    <property type="match status" value="1"/>
</dbReference>
<dbReference type="NCBIfam" id="TIGR00252">
    <property type="entry name" value="YraN family protein"/>
    <property type="match status" value="1"/>
</dbReference>
<dbReference type="SUPFAM" id="SSF52980">
    <property type="entry name" value="Restriction endonuclease-like"/>
    <property type="match status" value="1"/>
</dbReference>
<dbReference type="NCBIfam" id="NF009150">
    <property type="entry name" value="PRK12497.1-3"/>
    <property type="match status" value="1"/>
</dbReference>
<keyword evidence="1" id="KW-0378">Hydrolase</keyword>
<dbReference type="InterPro" id="IPR011856">
    <property type="entry name" value="tRNA_endonuc-like_dom_sf"/>
</dbReference>
<dbReference type="EMBL" id="FPHY01000057">
    <property type="protein sequence ID" value="SFV86073.1"/>
    <property type="molecule type" value="Genomic_DNA"/>
</dbReference>
<dbReference type="Pfam" id="PF02021">
    <property type="entry name" value="UPF0102"/>
    <property type="match status" value="1"/>
</dbReference>
<sequence length="124" mass="14551">MFSLKRKIGNKAENLALQYLQKNELELVEQNYLTTMGEIDLIMLDKSEESLVFIEVRYRKTQIFGTATDTINNSKQMKIIRTAKHFLLKHSQFDDLFCRFDVIGLESDLKYPVINWIKNAFEAP</sequence>
<dbReference type="InterPro" id="IPR003509">
    <property type="entry name" value="UPF0102_YraN-like"/>
</dbReference>
<organism evidence="1">
    <name type="scientific">hydrothermal vent metagenome</name>
    <dbReference type="NCBI Taxonomy" id="652676"/>
    <lineage>
        <taxon>unclassified sequences</taxon>
        <taxon>metagenomes</taxon>
        <taxon>ecological metagenomes</taxon>
    </lineage>
</organism>
<evidence type="ECO:0000313" key="1">
    <source>
        <dbReference type="EMBL" id="SFV86073.1"/>
    </source>
</evidence>
<gene>
    <name evidence="1" type="ORF">MNB_SUP05-SYMBIONT-4-960</name>
</gene>
<dbReference type="InterPro" id="IPR011335">
    <property type="entry name" value="Restrct_endonuc-II-like"/>
</dbReference>
<proteinExistence type="inferred from homology"/>
<dbReference type="PANTHER" id="PTHR34039">
    <property type="entry name" value="UPF0102 PROTEIN YRAN"/>
    <property type="match status" value="1"/>
</dbReference>
<dbReference type="GO" id="GO:0004519">
    <property type="term" value="F:endonuclease activity"/>
    <property type="evidence" value="ECO:0007669"/>
    <property type="project" value="UniProtKB-KW"/>
</dbReference>
<name>A0A1W1DWK8_9ZZZZ</name>
<accession>A0A1W1DWK8</accession>
<dbReference type="HAMAP" id="MF_00048">
    <property type="entry name" value="UPF0102"/>
    <property type="match status" value="1"/>
</dbReference>
<keyword evidence="1" id="KW-0540">Nuclease</keyword>
<protein>
    <submittedName>
        <fullName evidence="1">Predicted endonuclease distantly related to archaeal Holliday junction resolvase</fullName>
    </submittedName>
</protein>
<keyword evidence="1" id="KW-0255">Endonuclease</keyword>
<dbReference type="GO" id="GO:0003676">
    <property type="term" value="F:nucleic acid binding"/>
    <property type="evidence" value="ECO:0007669"/>
    <property type="project" value="InterPro"/>
</dbReference>
<reference evidence="1" key="1">
    <citation type="submission" date="2016-10" db="EMBL/GenBank/DDBJ databases">
        <authorList>
            <person name="de Groot N.N."/>
        </authorList>
    </citation>
    <scope>NUCLEOTIDE SEQUENCE</scope>
</reference>
<dbReference type="PANTHER" id="PTHR34039:SF1">
    <property type="entry name" value="UPF0102 PROTEIN YRAN"/>
    <property type="match status" value="1"/>
</dbReference>